<evidence type="ECO:0000256" key="6">
    <source>
        <dbReference type="ARBA" id="ARBA00022771"/>
    </source>
</evidence>
<evidence type="ECO:0000256" key="9">
    <source>
        <dbReference type="ARBA" id="ARBA00023212"/>
    </source>
</evidence>
<dbReference type="GO" id="GO:0008270">
    <property type="term" value="F:zinc ion binding"/>
    <property type="evidence" value="ECO:0007669"/>
    <property type="project" value="UniProtKB-KW"/>
</dbReference>
<feature type="coiled-coil region" evidence="12">
    <location>
        <begin position="558"/>
        <end position="678"/>
    </location>
</feature>
<sequence>MLPLLLHIVIHGKARMLRKIQILLGVFFVFAFGILYEFSRHPGCLFSCMPIAKKLPTFKGVISQGNSIIFLETTDRLEPSPLVSCSVESAARIYHDRPIVFFMKGLKSNIRWDPKNTSTAFSLLSALKNVFIVPLQMETLLQKTPLLSWYHKVNETQEKNWVHVSSDASRLAIIWKYVNICRQELYNLTRPSLSILPPWGQPFSQNIYYPWYSPAFRTQWPSIPGHGTPMSYPSNGAVFGNMLTSPGGIPAFKFQSRRDSIDWRRFSAIDVERVARELDMTTLQESINSVTFCNLDSEKCPYCQQPVDPVLLKVFKMAQLTIEYLLHSQEYLSASLALQEEQLQSAMEKIKLTKQEVEKQAEEMRGVKEESRRRKKMIATQQLLLQAGANNYHKCHLCDKAFMNYSFLQAHVQRRHVEASEAERQKKKQVEQMEEEIEELKVRLKETRAQLEAEREVENQRRAQEAEKVHQREEEGKREFERWKEEERTKFQKEMDGLRQLFLTEFKDIASKNSALEGKLQELQAKNLVVSNLGTLRDEDTDGKRQRAMTQREFQGMREKIDLQKAEWKRKLKELQQEHQVEKEELKIENERLQASLSQDQRLATSHFQQQKDLLSARLKEQARIIQAQEKTIKMLSARKVEVTQEVTNVEAQEESSEEELEDTLDRKQRLLEALRRNPNLLKQFRPILEDMLEEKLESMGVRRAAKGIPAQTYKTLRDLVRTQQQQKAKKFPHLLSLREKLIQDVTWKVKQQQKEDDTLLQQVSVISVKSPKSPVSPHQVTSSKPKMLPAELQANISETPNLTPCGKVTYPPSSTETPKITPRNKARGPTSPRCATILQASTPPFSSEEESVGDHSNLPPMKVRHPMNMQQVQTPSRMTHHDASESDWSDIESSEEKASPVMVLSAGTTPSGTRVAAIAKNLESTLNMTARKPAGGVKLLPAQSTDSPKASHLAKKLQFVDEDSDLEISSFEEITEHLDAMSQTKMPQQLPPQAAVRRSVDSAGSQATSVWSSSSTKTRGW</sequence>
<evidence type="ECO:0000256" key="12">
    <source>
        <dbReference type="SAM" id="Coils"/>
    </source>
</evidence>
<evidence type="ECO:0000256" key="3">
    <source>
        <dbReference type="ARBA" id="ARBA00009131"/>
    </source>
</evidence>
<dbReference type="InterPro" id="IPR013087">
    <property type="entry name" value="Znf_C2H2_type"/>
</dbReference>
<keyword evidence="9" id="KW-0206">Cytoskeleton</keyword>
<gene>
    <name evidence="16" type="primary">DZIP1L</name>
    <name evidence="16" type="ORF">Y1Q_0013112</name>
</gene>
<dbReference type="PROSITE" id="PS00028">
    <property type="entry name" value="ZINC_FINGER_C2H2_1"/>
    <property type="match status" value="1"/>
</dbReference>
<dbReference type="AlphaFoldDB" id="A0A151NH05"/>
<keyword evidence="7" id="KW-0862">Zinc</keyword>
<feature type="region of interest" description="Disordered" evidence="13">
    <location>
        <begin position="877"/>
        <end position="897"/>
    </location>
</feature>
<evidence type="ECO:0000256" key="4">
    <source>
        <dbReference type="ARBA" id="ARBA00022490"/>
    </source>
</evidence>
<evidence type="ECO:0000256" key="1">
    <source>
        <dbReference type="ARBA" id="ARBA00004114"/>
    </source>
</evidence>
<dbReference type="Proteomes" id="UP000050525">
    <property type="component" value="Unassembled WGS sequence"/>
</dbReference>
<evidence type="ECO:0000256" key="5">
    <source>
        <dbReference type="ARBA" id="ARBA00022723"/>
    </source>
</evidence>
<dbReference type="GO" id="GO:0036064">
    <property type="term" value="C:ciliary basal body"/>
    <property type="evidence" value="ECO:0007669"/>
    <property type="project" value="TreeGrafter"/>
</dbReference>
<evidence type="ECO:0000256" key="13">
    <source>
        <dbReference type="SAM" id="MobiDB-lite"/>
    </source>
</evidence>
<reference evidence="16 17" key="1">
    <citation type="journal article" date="2012" name="Genome Biol.">
        <title>Sequencing three crocodilian genomes to illuminate the evolution of archosaurs and amniotes.</title>
        <authorList>
            <person name="St John J.A."/>
            <person name="Braun E.L."/>
            <person name="Isberg S.R."/>
            <person name="Miles L.G."/>
            <person name="Chong A.Y."/>
            <person name="Gongora J."/>
            <person name="Dalzell P."/>
            <person name="Moran C."/>
            <person name="Bed'hom B."/>
            <person name="Abzhanov A."/>
            <person name="Burgess S.C."/>
            <person name="Cooksey A.M."/>
            <person name="Castoe T.A."/>
            <person name="Crawford N.G."/>
            <person name="Densmore L.D."/>
            <person name="Drew J.C."/>
            <person name="Edwards S.V."/>
            <person name="Faircloth B.C."/>
            <person name="Fujita M.K."/>
            <person name="Greenwold M.J."/>
            <person name="Hoffmann F.G."/>
            <person name="Howard J.M."/>
            <person name="Iguchi T."/>
            <person name="Janes D.E."/>
            <person name="Khan S.Y."/>
            <person name="Kohno S."/>
            <person name="de Koning A.J."/>
            <person name="Lance S.L."/>
            <person name="McCarthy F.M."/>
            <person name="McCormack J.E."/>
            <person name="Merchant M.E."/>
            <person name="Peterson D.G."/>
            <person name="Pollock D.D."/>
            <person name="Pourmand N."/>
            <person name="Raney B.J."/>
            <person name="Roessler K.A."/>
            <person name="Sanford J.R."/>
            <person name="Sawyer R.H."/>
            <person name="Schmidt C.J."/>
            <person name="Triplett E.W."/>
            <person name="Tuberville T.D."/>
            <person name="Venegas-Anaya M."/>
            <person name="Howard J.T."/>
            <person name="Jarvis E.D."/>
            <person name="Guillette L.J.Jr."/>
            <person name="Glenn T.C."/>
            <person name="Green R.E."/>
            <person name="Ray D.A."/>
        </authorList>
    </citation>
    <scope>NUCLEOTIDE SEQUENCE [LARGE SCALE GENOMIC DNA]</scope>
    <source>
        <strain evidence="16">KSC_2009_1</strain>
    </source>
</reference>
<feature type="compositionally biased region" description="Low complexity" evidence="13">
    <location>
        <begin position="1003"/>
        <end position="1022"/>
    </location>
</feature>
<evidence type="ECO:0000259" key="15">
    <source>
        <dbReference type="PROSITE" id="PS50157"/>
    </source>
</evidence>
<protein>
    <submittedName>
        <fullName evidence="16">Zinc finger protein DZIP1L isoform C</fullName>
    </submittedName>
</protein>
<keyword evidence="14" id="KW-0472">Membrane</keyword>
<organism evidence="16 17">
    <name type="scientific">Alligator mississippiensis</name>
    <name type="common">American alligator</name>
    <dbReference type="NCBI Taxonomy" id="8496"/>
    <lineage>
        <taxon>Eukaryota</taxon>
        <taxon>Metazoa</taxon>
        <taxon>Chordata</taxon>
        <taxon>Craniata</taxon>
        <taxon>Vertebrata</taxon>
        <taxon>Euteleostomi</taxon>
        <taxon>Archelosauria</taxon>
        <taxon>Archosauria</taxon>
        <taxon>Crocodylia</taxon>
        <taxon>Alligatoridae</taxon>
        <taxon>Alligatorinae</taxon>
        <taxon>Alligator</taxon>
    </lineage>
</organism>
<dbReference type="Pfam" id="PF25977">
    <property type="entry name" value="DZIP1"/>
    <property type="match status" value="1"/>
</dbReference>
<evidence type="ECO:0000256" key="14">
    <source>
        <dbReference type="SAM" id="Phobius"/>
    </source>
</evidence>
<keyword evidence="14" id="KW-0812">Transmembrane</keyword>
<comment type="similarity">
    <text evidence="3">Belongs to the DZIP C2H2-type zinc-finger protein family.</text>
</comment>
<evidence type="ECO:0000256" key="11">
    <source>
        <dbReference type="PROSITE-ProRule" id="PRU00042"/>
    </source>
</evidence>
<dbReference type="GO" id="GO:0005814">
    <property type="term" value="C:centriole"/>
    <property type="evidence" value="ECO:0007669"/>
    <property type="project" value="UniProtKB-SubCell"/>
</dbReference>
<keyword evidence="5" id="KW-0479">Metal-binding</keyword>
<feature type="transmembrane region" description="Helical" evidence="14">
    <location>
        <begin position="20"/>
        <end position="38"/>
    </location>
</feature>
<feature type="region of interest" description="Disordered" evidence="13">
    <location>
        <begin position="980"/>
        <end position="1022"/>
    </location>
</feature>
<dbReference type="EMBL" id="AKHW03003018">
    <property type="protein sequence ID" value="KYO36067.1"/>
    <property type="molecule type" value="Genomic_DNA"/>
</dbReference>
<evidence type="ECO:0000313" key="17">
    <source>
        <dbReference type="Proteomes" id="UP000050525"/>
    </source>
</evidence>
<dbReference type="InterPro" id="IPR058883">
    <property type="entry name" value="DZIP1_dom"/>
</dbReference>
<feature type="domain" description="C2H2-type" evidence="15">
    <location>
        <begin position="393"/>
        <end position="421"/>
    </location>
</feature>
<accession>A0A151NH05</accession>
<keyword evidence="17" id="KW-1185">Reference proteome</keyword>
<dbReference type="GO" id="GO:0060271">
    <property type="term" value="P:cilium assembly"/>
    <property type="evidence" value="ECO:0007669"/>
    <property type="project" value="TreeGrafter"/>
</dbReference>
<keyword evidence="4" id="KW-0963">Cytoplasm</keyword>
<comment type="subcellular location">
    <subcellularLocation>
        <location evidence="2">Cytoplasm</location>
        <location evidence="2">Cytoskeleton</location>
        <location evidence="2">Cilium basal body</location>
    </subcellularLocation>
    <subcellularLocation>
        <location evidence="1">Cytoplasm</location>
        <location evidence="1">Cytoskeleton</location>
        <location evidence="1">Microtubule organizing center</location>
        <location evidence="1">Centrosome</location>
        <location evidence="1">Centriole</location>
    </subcellularLocation>
</comment>
<feature type="region of interest" description="Disordered" evidence="13">
    <location>
        <begin position="455"/>
        <end position="485"/>
    </location>
</feature>
<dbReference type="GO" id="GO:0005737">
    <property type="term" value="C:cytoplasm"/>
    <property type="evidence" value="ECO:0007669"/>
    <property type="project" value="TreeGrafter"/>
</dbReference>
<evidence type="ECO:0000256" key="7">
    <source>
        <dbReference type="ARBA" id="ARBA00022833"/>
    </source>
</evidence>
<dbReference type="InterPro" id="IPR032714">
    <property type="entry name" value="DZIP1_N"/>
</dbReference>
<evidence type="ECO:0000256" key="10">
    <source>
        <dbReference type="ARBA" id="ARBA00023273"/>
    </source>
</evidence>
<keyword evidence="14" id="KW-1133">Transmembrane helix</keyword>
<keyword evidence="6 11" id="KW-0863">Zinc-finger</keyword>
<dbReference type="SUPFAM" id="SSF53448">
    <property type="entry name" value="Nucleotide-diphospho-sugar transferases"/>
    <property type="match status" value="1"/>
</dbReference>
<feature type="coiled-coil region" evidence="12">
    <location>
        <begin position="336"/>
        <end position="374"/>
    </location>
</feature>
<dbReference type="InterPro" id="IPR029044">
    <property type="entry name" value="Nucleotide-diphossugar_trans"/>
</dbReference>
<keyword evidence="8 12" id="KW-0175">Coiled coil</keyword>
<dbReference type="InterPro" id="IPR051241">
    <property type="entry name" value="DZIP_RILPL"/>
</dbReference>
<evidence type="ECO:0000313" key="16">
    <source>
        <dbReference type="EMBL" id="KYO36067.1"/>
    </source>
</evidence>
<name>A0A151NH05_ALLMI</name>
<keyword evidence="10" id="KW-0966">Cell projection</keyword>
<dbReference type="PANTHER" id="PTHR21502:SF8">
    <property type="entry name" value="CILIUM ASSEMBLY PROTEIN DZIP1L"/>
    <property type="match status" value="1"/>
</dbReference>
<feature type="region of interest" description="Disordered" evidence="13">
    <location>
        <begin position="799"/>
        <end position="863"/>
    </location>
</feature>
<dbReference type="PANTHER" id="PTHR21502">
    <property type="entry name" value="ZINC FINGER PROTEIN DZIP1"/>
    <property type="match status" value="1"/>
</dbReference>
<dbReference type="Pfam" id="PF13815">
    <property type="entry name" value="Dzip-like_N"/>
    <property type="match status" value="1"/>
</dbReference>
<proteinExistence type="inferred from homology"/>
<evidence type="ECO:0000256" key="2">
    <source>
        <dbReference type="ARBA" id="ARBA00004120"/>
    </source>
</evidence>
<comment type="caution">
    <text evidence="16">The sequence shown here is derived from an EMBL/GenBank/DDBJ whole genome shotgun (WGS) entry which is preliminary data.</text>
</comment>
<evidence type="ECO:0000256" key="8">
    <source>
        <dbReference type="ARBA" id="ARBA00023054"/>
    </source>
</evidence>
<dbReference type="PROSITE" id="PS50157">
    <property type="entry name" value="ZINC_FINGER_C2H2_2"/>
    <property type="match status" value="1"/>
</dbReference>